<name>A0A5B7HJT7_PORTR</name>
<dbReference type="EMBL" id="VSRR010028797">
    <property type="protein sequence ID" value="MPC69048.1"/>
    <property type="molecule type" value="Genomic_DNA"/>
</dbReference>
<accession>A0A5B7HJT7</accession>
<dbReference type="Proteomes" id="UP000324222">
    <property type="component" value="Unassembled WGS sequence"/>
</dbReference>
<protein>
    <submittedName>
        <fullName evidence="1">Uncharacterized protein</fullName>
    </submittedName>
</protein>
<organism evidence="1 2">
    <name type="scientific">Portunus trituberculatus</name>
    <name type="common">Swimming crab</name>
    <name type="synonym">Neptunus trituberculatus</name>
    <dbReference type="NCBI Taxonomy" id="210409"/>
    <lineage>
        <taxon>Eukaryota</taxon>
        <taxon>Metazoa</taxon>
        <taxon>Ecdysozoa</taxon>
        <taxon>Arthropoda</taxon>
        <taxon>Crustacea</taxon>
        <taxon>Multicrustacea</taxon>
        <taxon>Malacostraca</taxon>
        <taxon>Eumalacostraca</taxon>
        <taxon>Eucarida</taxon>
        <taxon>Decapoda</taxon>
        <taxon>Pleocyemata</taxon>
        <taxon>Brachyura</taxon>
        <taxon>Eubrachyura</taxon>
        <taxon>Portunoidea</taxon>
        <taxon>Portunidae</taxon>
        <taxon>Portuninae</taxon>
        <taxon>Portunus</taxon>
    </lineage>
</organism>
<proteinExistence type="predicted"/>
<gene>
    <name evidence="1" type="ORF">E2C01_063261</name>
</gene>
<dbReference type="AlphaFoldDB" id="A0A5B7HJT7"/>
<evidence type="ECO:0000313" key="2">
    <source>
        <dbReference type="Proteomes" id="UP000324222"/>
    </source>
</evidence>
<comment type="caution">
    <text evidence="1">The sequence shown here is derived from an EMBL/GenBank/DDBJ whole genome shotgun (WGS) entry which is preliminary data.</text>
</comment>
<keyword evidence="2" id="KW-1185">Reference proteome</keyword>
<reference evidence="1 2" key="1">
    <citation type="submission" date="2019-05" db="EMBL/GenBank/DDBJ databases">
        <title>Another draft genome of Portunus trituberculatus and its Hox gene families provides insights of decapod evolution.</title>
        <authorList>
            <person name="Jeong J.-H."/>
            <person name="Song I."/>
            <person name="Kim S."/>
            <person name="Choi T."/>
            <person name="Kim D."/>
            <person name="Ryu S."/>
            <person name="Kim W."/>
        </authorList>
    </citation>
    <scope>NUCLEOTIDE SEQUENCE [LARGE SCALE GENOMIC DNA]</scope>
    <source>
        <tissue evidence="1">Muscle</tissue>
    </source>
</reference>
<evidence type="ECO:0000313" key="1">
    <source>
        <dbReference type="EMBL" id="MPC69048.1"/>
    </source>
</evidence>
<sequence length="69" mass="8248">MATVLSWDIILRLEFAPLVVKFCGSRCHVRSSLVIHNCPNFIYKERPYRYEHKFMFVVDRLFVGVRPVF</sequence>